<proteinExistence type="predicted"/>
<name>A0AAD9N8M1_9ANNE</name>
<dbReference type="EMBL" id="JAODUP010000159">
    <property type="protein sequence ID" value="KAK2159071.1"/>
    <property type="molecule type" value="Genomic_DNA"/>
</dbReference>
<evidence type="ECO:0000256" key="3">
    <source>
        <dbReference type="SAM" id="MobiDB-lite"/>
    </source>
</evidence>
<reference evidence="4" key="1">
    <citation type="journal article" date="2023" name="Mol. Biol. Evol.">
        <title>Third-Generation Sequencing Reveals the Adaptive Role of the Epigenome in Three Deep-Sea Polychaetes.</title>
        <authorList>
            <person name="Perez M."/>
            <person name="Aroh O."/>
            <person name="Sun Y."/>
            <person name="Lan Y."/>
            <person name="Juniper S.K."/>
            <person name="Young C.R."/>
            <person name="Angers B."/>
            <person name="Qian P.Y."/>
        </authorList>
    </citation>
    <scope>NUCLEOTIDE SEQUENCE</scope>
    <source>
        <strain evidence="4">P08H-3</strain>
    </source>
</reference>
<dbReference type="AlphaFoldDB" id="A0AAD9N8M1"/>
<dbReference type="InterPro" id="IPR011107">
    <property type="entry name" value="PPI_Ypi1"/>
</dbReference>
<gene>
    <name evidence="4" type="ORF">LSH36_159g06030</name>
</gene>
<keyword evidence="5" id="KW-1185">Reference proteome</keyword>
<dbReference type="PANTHER" id="PTHR20835">
    <property type="entry name" value="E3 UBIQUITIN-PROTEIN LIGASE PPP1R11-RELATED"/>
    <property type="match status" value="1"/>
</dbReference>
<evidence type="ECO:0000256" key="2">
    <source>
        <dbReference type="ARBA" id="ARBA00031039"/>
    </source>
</evidence>
<dbReference type="GO" id="GO:0004865">
    <property type="term" value="F:protein serine/threonine phosphatase inhibitor activity"/>
    <property type="evidence" value="ECO:0007669"/>
    <property type="project" value="InterPro"/>
</dbReference>
<evidence type="ECO:0000313" key="5">
    <source>
        <dbReference type="Proteomes" id="UP001208570"/>
    </source>
</evidence>
<sequence length="109" mass="12669">MAEAAVLLTNETTVTETIQEQPVRSPRIVLKLHKPKSEKQVKWKQDTVDNENMNKKKSKCCCIYEKPKLFGESSSESDEDCTDNCHGHKHKCYRRRPPEKEPHQSEEQS</sequence>
<dbReference type="GO" id="GO:0008157">
    <property type="term" value="F:protein phosphatase 1 binding"/>
    <property type="evidence" value="ECO:0007669"/>
    <property type="project" value="TreeGrafter"/>
</dbReference>
<protein>
    <recommendedName>
        <fullName evidence="1">E3 ubiquitin-protein ligase PPP1R11</fullName>
    </recommendedName>
    <alternativeName>
        <fullName evidence="2">Protein phosphatase 1 regulatory subunit 11</fullName>
    </alternativeName>
</protein>
<evidence type="ECO:0000256" key="1">
    <source>
        <dbReference type="ARBA" id="ARBA00021994"/>
    </source>
</evidence>
<evidence type="ECO:0000313" key="4">
    <source>
        <dbReference type="EMBL" id="KAK2159071.1"/>
    </source>
</evidence>
<feature type="region of interest" description="Disordered" evidence="3">
    <location>
        <begin position="70"/>
        <end position="109"/>
    </location>
</feature>
<accession>A0AAD9N8M1</accession>
<comment type="caution">
    <text evidence="4">The sequence shown here is derived from an EMBL/GenBank/DDBJ whole genome shotgun (WGS) entry which is preliminary data.</text>
</comment>
<dbReference type="GO" id="GO:0005634">
    <property type="term" value="C:nucleus"/>
    <property type="evidence" value="ECO:0007669"/>
    <property type="project" value="TreeGrafter"/>
</dbReference>
<dbReference type="PANTHER" id="PTHR20835:SF0">
    <property type="entry name" value="E3 UBIQUITIN-PROTEIN LIGASE PPP1R11"/>
    <property type="match status" value="1"/>
</dbReference>
<organism evidence="4 5">
    <name type="scientific">Paralvinella palmiformis</name>
    <dbReference type="NCBI Taxonomy" id="53620"/>
    <lineage>
        <taxon>Eukaryota</taxon>
        <taxon>Metazoa</taxon>
        <taxon>Spiralia</taxon>
        <taxon>Lophotrochozoa</taxon>
        <taxon>Annelida</taxon>
        <taxon>Polychaeta</taxon>
        <taxon>Sedentaria</taxon>
        <taxon>Canalipalpata</taxon>
        <taxon>Terebellida</taxon>
        <taxon>Terebelliformia</taxon>
        <taxon>Alvinellidae</taxon>
        <taxon>Paralvinella</taxon>
    </lineage>
</organism>
<dbReference type="Pfam" id="PF07491">
    <property type="entry name" value="PPI_Ypi1"/>
    <property type="match status" value="1"/>
</dbReference>
<feature type="compositionally biased region" description="Basic and acidic residues" evidence="3">
    <location>
        <begin position="96"/>
        <end position="109"/>
    </location>
</feature>
<dbReference type="Proteomes" id="UP001208570">
    <property type="component" value="Unassembled WGS sequence"/>
</dbReference>